<dbReference type="Gene3D" id="1.10.530.10">
    <property type="match status" value="1"/>
</dbReference>
<feature type="domain" description="Transglycosylase SLT" evidence="2">
    <location>
        <begin position="44"/>
        <end position="336"/>
    </location>
</feature>
<dbReference type="InterPro" id="IPR036366">
    <property type="entry name" value="PGBDSf"/>
</dbReference>
<evidence type="ECO:0000313" key="4">
    <source>
        <dbReference type="Proteomes" id="UP000188219"/>
    </source>
</evidence>
<dbReference type="RefSeq" id="WP_077399793.1">
    <property type="nucleotide sequence ID" value="NZ_CP019650.1"/>
</dbReference>
<sequence length="415" mass="46213">MGQVASLPARRTGSHYFFLFALLSLCALLLVGPHVAAAAADPGFEKWKKEFRKQALKEGITPETFDRAFKGIESPDQWVLDKASFQPEFKAPVWQYFDNRVTKYAVQRGKAKKKELKPWLDKIEKQSGVNPNILLAIWSMESSFGAILDNKTVMRSVIRSLATLAYADPKRKKFGTSQLLAALQILQSGKIDESNLTGSWAGAMGHTQFIPTSYQAYAVDMDGDGKKDIWNSVPDALATAANLLKKNGWVSGQTWGYEVTIPDRKLPAGKLKISEWEKLGVKRVRGKEFPRPNDVAELKLPAGRKGPAFLMLKNFFVIKRYNNSDRYAAAVGILADQIGGAPPLSKDWKRPFTKLDRDEIIELQTKLKEKGFYDGEIDGKAGGGTRKAILKFEESVGVDLQGFPSKEVLELIRTN</sequence>
<dbReference type="FunFam" id="1.10.8.350:FF:000001">
    <property type="entry name" value="Lytic murein transglycosylase B"/>
    <property type="match status" value="1"/>
</dbReference>
<dbReference type="SUPFAM" id="SSF47090">
    <property type="entry name" value="PGBD-like"/>
    <property type="match status" value="1"/>
</dbReference>
<dbReference type="Proteomes" id="UP000188219">
    <property type="component" value="Chromosome"/>
</dbReference>
<organism evidence="3 4">
    <name type="scientific">Microbulbifer agarilyticus</name>
    <dbReference type="NCBI Taxonomy" id="260552"/>
    <lineage>
        <taxon>Bacteria</taxon>
        <taxon>Pseudomonadati</taxon>
        <taxon>Pseudomonadota</taxon>
        <taxon>Gammaproteobacteria</taxon>
        <taxon>Cellvibrionales</taxon>
        <taxon>Microbulbiferaceae</taxon>
        <taxon>Microbulbifer</taxon>
    </lineage>
</organism>
<dbReference type="CDD" id="cd13399">
    <property type="entry name" value="Slt35-like"/>
    <property type="match status" value="1"/>
</dbReference>
<dbReference type="Pfam" id="PF01471">
    <property type="entry name" value="PG_binding_1"/>
    <property type="match status" value="1"/>
</dbReference>
<dbReference type="STRING" id="260552.Mag101_01505"/>
<dbReference type="InterPro" id="IPR043426">
    <property type="entry name" value="MltB-like"/>
</dbReference>
<accession>A0A1Q2M1R2</accession>
<dbReference type="eggNOG" id="COG3409">
    <property type="taxonomic scope" value="Bacteria"/>
</dbReference>
<dbReference type="InterPro" id="IPR036365">
    <property type="entry name" value="PGBD-like_sf"/>
</dbReference>
<dbReference type="SUPFAM" id="SSF53955">
    <property type="entry name" value="Lysozyme-like"/>
    <property type="match status" value="1"/>
</dbReference>
<dbReference type="PANTHER" id="PTHR30163">
    <property type="entry name" value="MEMBRANE-BOUND LYTIC MUREIN TRANSGLYCOSYLASE B"/>
    <property type="match status" value="1"/>
</dbReference>
<dbReference type="EMBL" id="CP019650">
    <property type="protein sequence ID" value="AQQ66468.1"/>
    <property type="molecule type" value="Genomic_DNA"/>
</dbReference>
<dbReference type="NCBIfam" id="TIGR02283">
    <property type="entry name" value="MltB_2"/>
    <property type="match status" value="1"/>
</dbReference>
<dbReference type="InterPro" id="IPR023346">
    <property type="entry name" value="Lysozyme-like_dom_sf"/>
</dbReference>
<feature type="domain" description="Peptidoglycan binding-like" evidence="1">
    <location>
        <begin position="357"/>
        <end position="400"/>
    </location>
</feature>
<reference evidence="3" key="1">
    <citation type="submission" date="2017-02" db="EMBL/GenBank/DDBJ databases">
        <title>Genome of Microbulbifer agarilyticus GP101.</title>
        <authorList>
            <person name="Jung J."/>
            <person name="Bae S.S."/>
            <person name="Baek K."/>
        </authorList>
    </citation>
    <scope>NUCLEOTIDE SEQUENCE [LARGE SCALE GENOMIC DNA]</scope>
    <source>
        <strain evidence="3">GP101</strain>
    </source>
</reference>
<protein>
    <submittedName>
        <fullName evidence="3">Lytic transglycosylase</fullName>
    </submittedName>
</protein>
<keyword evidence="4" id="KW-1185">Reference proteome</keyword>
<dbReference type="AlphaFoldDB" id="A0A1Q2M1R2"/>
<dbReference type="Gene3D" id="1.10.101.10">
    <property type="entry name" value="PGBD-like superfamily/PGBD"/>
    <property type="match status" value="1"/>
</dbReference>
<dbReference type="Gene3D" id="1.10.8.350">
    <property type="entry name" value="Bacterial muramidase"/>
    <property type="match status" value="1"/>
</dbReference>
<dbReference type="eggNOG" id="COG2951">
    <property type="taxonomic scope" value="Bacteria"/>
</dbReference>
<evidence type="ECO:0000313" key="3">
    <source>
        <dbReference type="EMBL" id="AQQ66468.1"/>
    </source>
</evidence>
<dbReference type="Pfam" id="PF13406">
    <property type="entry name" value="SLT_2"/>
    <property type="match status" value="1"/>
</dbReference>
<dbReference type="GO" id="GO:0009253">
    <property type="term" value="P:peptidoglycan catabolic process"/>
    <property type="evidence" value="ECO:0007669"/>
    <property type="project" value="TreeGrafter"/>
</dbReference>
<evidence type="ECO:0000259" key="2">
    <source>
        <dbReference type="Pfam" id="PF13406"/>
    </source>
</evidence>
<evidence type="ECO:0000259" key="1">
    <source>
        <dbReference type="Pfam" id="PF01471"/>
    </source>
</evidence>
<dbReference type="OrthoDB" id="9772911at2"/>
<dbReference type="InterPro" id="IPR011970">
    <property type="entry name" value="MltB_2"/>
</dbReference>
<dbReference type="GO" id="GO:0008933">
    <property type="term" value="F:peptidoglycan lytic transglycosylase activity"/>
    <property type="evidence" value="ECO:0007669"/>
    <property type="project" value="TreeGrafter"/>
</dbReference>
<dbReference type="InterPro" id="IPR031304">
    <property type="entry name" value="SLT_2"/>
</dbReference>
<dbReference type="PANTHER" id="PTHR30163:SF8">
    <property type="entry name" value="LYTIC MUREIN TRANSGLYCOSYLASE"/>
    <property type="match status" value="1"/>
</dbReference>
<dbReference type="InterPro" id="IPR002477">
    <property type="entry name" value="Peptidoglycan-bd-like"/>
</dbReference>
<dbReference type="KEGG" id="maga:Mag101_01505"/>
<gene>
    <name evidence="3" type="ORF">Mag101_01505</name>
</gene>
<name>A0A1Q2M1R2_9GAMM</name>
<proteinExistence type="predicted"/>